<reference evidence="1 2" key="1">
    <citation type="journal article" date="2019" name="Sci. Rep.">
        <title>Orb-weaving spider Araneus ventricosus genome elucidates the spidroin gene catalogue.</title>
        <authorList>
            <person name="Kono N."/>
            <person name="Nakamura H."/>
            <person name="Ohtoshi R."/>
            <person name="Moran D.A.P."/>
            <person name="Shinohara A."/>
            <person name="Yoshida Y."/>
            <person name="Fujiwara M."/>
            <person name="Mori M."/>
            <person name="Tomita M."/>
            <person name="Arakawa K."/>
        </authorList>
    </citation>
    <scope>NUCLEOTIDE SEQUENCE [LARGE SCALE GENOMIC DNA]</scope>
</reference>
<dbReference type="Proteomes" id="UP000499080">
    <property type="component" value="Unassembled WGS sequence"/>
</dbReference>
<protein>
    <submittedName>
        <fullName evidence="1">Uncharacterized protein</fullName>
    </submittedName>
</protein>
<sequence>MLLQERENIRITAQLEEKHAIIETHVRENIIRIQRLIGELVPAISGEIREKFVHEASKKTKQDNDKLVNEIKINSEKILTKTFTQVMNSQSTHESGRNITDNDWVLIVKPKEVDDEILMRE</sequence>
<name>A0A4Y2WBS0_ARAVE</name>
<evidence type="ECO:0000313" key="2">
    <source>
        <dbReference type="Proteomes" id="UP000499080"/>
    </source>
</evidence>
<gene>
    <name evidence="1" type="ORF">AVEN_138754_1</name>
</gene>
<accession>A0A4Y2WBS0</accession>
<dbReference type="AlphaFoldDB" id="A0A4Y2WBS0"/>
<dbReference type="EMBL" id="BGPR01057690">
    <property type="protein sequence ID" value="GBO33966.1"/>
    <property type="molecule type" value="Genomic_DNA"/>
</dbReference>
<keyword evidence="2" id="KW-1185">Reference proteome</keyword>
<evidence type="ECO:0000313" key="1">
    <source>
        <dbReference type="EMBL" id="GBO33966.1"/>
    </source>
</evidence>
<organism evidence="1 2">
    <name type="scientific">Araneus ventricosus</name>
    <name type="common">Orbweaver spider</name>
    <name type="synonym">Epeira ventricosa</name>
    <dbReference type="NCBI Taxonomy" id="182803"/>
    <lineage>
        <taxon>Eukaryota</taxon>
        <taxon>Metazoa</taxon>
        <taxon>Ecdysozoa</taxon>
        <taxon>Arthropoda</taxon>
        <taxon>Chelicerata</taxon>
        <taxon>Arachnida</taxon>
        <taxon>Araneae</taxon>
        <taxon>Araneomorphae</taxon>
        <taxon>Entelegynae</taxon>
        <taxon>Araneoidea</taxon>
        <taxon>Araneidae</taxon>
        <taxon>Araneus</taxon>
    </lineage>
</organism>
<comment type="caution">
    <text evidence="1">The sequence shown here is derived from an EMBL/GenBank/DDBJ whole genome shotgun (WGS) entry which is preliminary data.</text>
</comment>
<proteinExistence type="predicted"/>